<comment type="caution">
    <text evidence="1">The sequence shown here is derived from an EMBL/GenBank/DDBJ whole genome shotgun (WGS) entry which is preliminary data.</text>
</comment>
<evidence type="ECO:0000313" key="2">
    <source>
        <dbReference type="Proteomes" id="UP000467522"/>
    </source>
</evidence>
<organism evidence="1 2">
    <name type="scientific">Burkholderia lata (strain ATCC 17760 / DSM 23089 / LMG 22485 / NCIMB 9086 / R18194 / 383)</name>
    <dbReference type="NCBI Taxonomy" id="482957"/>
    <lineage>
        <taxon>Bacteria</taxon>
        <taxon>Pseudomonadati</taxon>
        <taxon>Pseudomonadota</taxon>
        <taxon>Betaproteobacteria</taxon>
        <taxon>Burkholderiales</taxon>
        <taxon>Burkholderiaceae</taxon>
        <taxon>Burkholderia</taxon>
        <taxon>Burkholderia cepacia complex</taxon>
    </lineage>
</organism>
<reference evidence="2" key="1">
    <citation type="journal article" date="2020" name="MBio">
        <title>Horizontal gene transfer to a defensive symbiont with a reduced genome amongst a multipartite beetle microbiome.</title>
        <authorList>
            <person name="Waterworth S.C."/>
            <person name="Florez L.V."/>
            <person name="Rees E.R."/>
            <person name="Hertweck C."/>
            <person name="Kaltenpoth M."/>
            <person name="Kwan J.C."/>
        </authorList>
    </citation>
    <scope>NUCLEOTIDE SEQUENCE [LARGE SCALE GENOMIC DNA]</scope>
</reference>
<gene>
    <name evidence="1" type="ORF">GAK33_05298</name>
</gene>
<sequence>MSEIRWLELFNERCRPKNTKAIQGAEVGK</sequence>
<dbReference type="Proteomes" id="UP000467522">
    <property type="component" value="Unassembled WGS sequence"/>
</dbReference>
<accession>A0A833UIV5</accession>
<name>A0A833UIV5_BURL3</name>
<proteinExistence type="predicted"/>
<evidence type="ECO:0000313" key="1">
    <source>
        <dbReference type="EMBL" id="KAF1034768.1"/>
    </source>
</evidence>
<dbReference type="AlphaFoldDB" id="A0A833UIV5"/>
<protein>
    <submittedName>
        <fullName evidence="1">Uncharacterized protein</fullName>
    </submittedName>
</protein>
<dbReference type="EMBL" id="WNDV01000020">
    <property type="protein sequence ID" value="KAF1034768.1"/>
    <property type="molecule type" value="Genomic_DNA"/>
</dbReference>